<protein>
    <submittedName>
        <fullName evidence="1">Uncharacterized protein</fullName>
    </submittedName>
</protein>
<dbReference type="Proteomes" id="UP000193411">
    <property type="component" value="Unassembled WGS sequence"/>
</dbReference>
<organism evidence="1 2">
    <name type="scientific">Catenaria anguillulae PL171</name>
    <dbReference type="NCBI Taxonomy" id="765915"/>
    <lineage>
        <taxon>Eukaryota</taxon>
        <taxon>Fungi</taxon>
        <taxon>Fungi incertae sedis</taxon>
        <taxon>Blastocladiomycota</taxon>
        <taxon>Blastocladiomycetes</taxon>
        <taxon>Blastocladiales</taxon>
        <taxon>Catenariaceae</taxon>
        <taxon>Catenaria</taxon>
    </lineage>
</organism>
<keyword evidence="2" id="KW-1185">Reference proteome</keyword>
<evidence type="ECO:0000313" key="2">
    <source>
        <dbReference type="Proteomes" id="UP000193411"/>
    </source>
</evidence>
<dbReference type="EMBL" id="MCFL01000020">
    <property type="protein sequence ID" value="ORZ35875.1"/>
    <property type="molecule type" value="Genomic_DNA"/>
</dbReference>
<comment type="caution">
    <text evidence="1">The sequence shown here is derived from an EMBL/GenBank/DDBJ whole genome shotgun (WGS) entry which is preliminary data.</text>
</comment>
<evidence type="ECO:0000313" key="1">
    <source>
        <dbReference type="EMBL" id="ORZ35875.1"/>
    </source>
</evidence>
<sequence length="165" mass="17822">MTPPSENLQCTVAILALACTSRLMSPFIGISAINTANNHPLLQGSGPTLQNHTGLQLLKTVDMLHEALLGGKRRPRSQVCTGRRNKVCCHDCLLPQAPLSAEAAGLGGPDGVCRYAEKWPLRPPTSIEMREDVESLAKCVAERFCVAVEDKSVLVSILAYCLIRD</sequence>
<gene>
    <name evidence="1" type="ORF">BCR44DRAFT_41920</name>
</gene>
<reference evidence="1 2" key="1">
    <citation type="submission" date="2016-07" db="EMBL/GenBank/DDBJ databases">
        <title>Pervasive Adenine N6-methylation of Active Genes in Fungi.</title>
        <authorList>
            <consortium name="DOE Joint Genome Institute"/>
            <person name="Mondo S.J."/>
            <person name="Dannebaum R.O."/>
            <person name="Kuo R.C."/>
            <person name="Labutti K."/>
            <person name="Haridas S."/>
            <person name="Kuo A."/>
            <person name="Salamov A."/>
            <person name="Ahrendt S.R."/>
            <person name="Lipzen A."/>
            <person name="Sullivan W."/>
            <person name="Andreopoulos W.B."/>
            <person name="Clum A."/>
            <person name="Lindquist E."/>
            <person name="Daum C."/>
            <person name="Ramamoorthy G.K."/>
            <person name="Gryganskyi A."/>
            <person name="Culley D."/>
            <person name="Magnuson J.K."/>
            <person name="James T.Y."/>
            <person name="O'Malley M.A."/>
            <person name="Stajich J.E."/>
            <person name="Spatafora J.W."/>
            <person name="Visel A."/>
            <person name="Grigoriev I.V."/>
        </authorList>
    </citation>
    <scope>NUCLEOTIDE SEQUENCE [LARGE SCALE GENOMIC DNA]</scope>
    <source>
        <strain evidence="1 2">PL171</strain>
    </source>
</reference>
<dbReference type="AlphaFoldDB" id="A0A1Y2HMR5"/>
<proteinExistence type="predicted"/>
<name>A0A1Y2HMR5_9FUNG</name>
<accession>A0A1Y2HMR5</accession>